<feature type="transmembrane region" description="Helical" evidence="9">
    <location>
        <begin position="304"/>
        <end position="324"/>
    </location>
</feature>
<comment type="subcellular location">
    <subcellularLocation>
        <location evidence="9">Cell membrane</location>
        <topology evidence="9">Multi-pass membrane protein</topology>
    </subcellularLocation>
    <subcellularLocation>
        <location evidence="1">Membrane</location>
        <topology evidence="1">Multi-pass membrane protein</topology>
    </subcellularLocation>
</comment>
<evidence type="ECO:0000256" key="1">
    <source>
        <dbReference type="ARBA" id="ARBA00004141"/>
    </source>
</evidence>
<keyword evidence="10" id="KW-1185">Reference proteome</keyword>
<dbReference type="GO" id="GO:0004984">
    <property type="term" value="F:olfactory receptor activity"/>
    <property type="evidence" value="ECO:0007669"/>
    <property type="project" value="InterPro"/>
</dbReference>
<keyword evidence="8 9" id="KW-0807">Transducer</keyword>
<dbReference type="OrthoDB" id="8185860at2759"/>
<evidence type="ECO:0000313" key="10">
    <source>
        <dbReference type="Proteomes" id="UP000504629"/>
    </source>
</evidence>
<comment type="similarity">
    <text evidence="9">Belongs to the insect chemoreceptor superfamily. Heteromeric odorant receptor channel (TC 1.A.69) family.</text>
</comment>
<dbReference type="GO" id="GO:0007165">
    <property type="term" value="P:signal transduction"/>
    <property type="evidence" value="ECO:0007669"/>
    <property type="project" value="UniProtKB-KW"/>
</dbReference>
<name>A0A6J2KMB0_BOMMA</name>
<reference evidence="11" key="1">
    <citation type="submission" date="2025-08" db="UniProtKB">
        <authorList>
            <consortium name="RefSeq"/>
        </authorList>
    </citation>
    <scope>IDENTIFICATION</scope>
    <source>
        <tissue evidence="11">Silk gland</tissue>
    </source>
</reference>
<dbReference type="InterPro" id="IPR004117">
    <property type="entry name" value="7tm6_olfct_rcpt"/>
</dbReference>
<protein>
    <recommendedName>
        <fullName evidence="9">Odorant receptor</fullName>
    </recommendedName>
</protein>
<dbReference type="RefSeq" id="XP_028042097.1">
    <property type="nucleotide sequence ID" value="XM_028186296.1"/>
</dbReference>
<evidence type="ECO:0000256" key="9">
    <source>
        <dbReference type="RuleBase" id="RU351113"/>
    </source>
</evidence>
<dbReference type="KEGG" id="bman:114251879"/>
<comment type="caution">
    <text evidence="9">Lacks conserved residue(s) required for the propagation of feature annotation.</text>
</comment>
<evidence type="ECO:0000256" key="5">
    <source>
        <dbReference type="ARBA" id="ARBA00022989"/>
    </source>
</evidence>
<keyword evidence="2 9" id="KW-0716">Sensory transduction</keyword>
<dbReference type="GO" id="GO:0005549">
    <property type="term" value="F:odorant binding"/>
    <property type="evidence" value="ECO:0007669"/>
    <property type="project" value="InterPro"/>
</dbReference>
<sequence>MFEKALRSANFYMRVIGIPTDIRDGNRTLMERLRNRWFYCINFLWLNTDVAGEITWFVKGLLSGSSTLIENTYLIPCLTLCILGNVKTFFTIKYANHIIDLVAILKDLEIKNNAARKNEIGIVKERLKFLTTSNKFLLFVIGTGIIAFGIGPLMLTASIYFSSGDMKLKLPFLIWYPFDSSDIRYWPFVYVHQVWSACIACCAVYGPDCFYFTSCTFIHIHFIHLQNDITNVIVESSRARKNGLYRGCHQAFLELTNRHKDLIRCVNLLEIIYSKSTLVNVVSSSLLICVTGFNVMAIDFLPLIAPFTSFLALGLVQTYLLCYYGDTIMCSSTEVSDAVYNSTWYGTNISQMRDYLFVMKRAQKPCKLTACGFSDVNLRTFSRILSTAWSYFALLITIYRGNGQQ</sequence>
<dbReference type="PANTHER" id="PTHR21137:SF44">
    <property type="entry name" value="ODORANT RECEPTOR 13A-RELATED"/>
    <property type="match status" value="1"/>
</dbReference>
<keyword evidence="3 9" id="KW-0812">Transmembrane</keyword>
<accession>A0A6J2KMB0</accession>
<evidence type="ECO:0000256" key="8">
    <source>
        <dbReference type="ARBA" id="ARBA00023224"/>
    </source>
</evidence>
<dbReference type="Pfam" id="PF02949">
    <property type="entry name" value="7tm_6"/>
    <property type="match status" value="1"/>
</dbReference>
<feature type="transmembrane region" description="Helical" evidence="9">
    <location>
        <begin position="136"/>
        <end position="161"/>
    </location>
</feature>
<dbReference type="AlphaFoldDB" id="A0A6J2KMB0"/>
<feature type="transmembrane region" description="Helical" evidence="9">
    <location>
        <begin position="278"/>
        <end position="298"/>
    </location>
</feature>
<evidence type="ECO:0000256" key="7">
    <source>
        <dbReference type="ARBA" id="ARBA00023170"/>
    </source>
</evidence>
<keyword evidence="5 9" id="KW-1133">Transmembrane helix</keyword>
<evidence type="ECO:0000256" key="4">
    <source>
        <dbReference type="ARBA" id="ARBA00022725"/>
    </source>
</evidence>
<gene>
    <name evidence="11" type="primary">LOC114251879</name>
</gene>
<dbReference type="GO" id="GO:0005886">
    <property type="term" value="C:plasma membrane"/>
    <property type="evidence" value="ECO:0007669"/>
    <property type="project" value="UniProtKB-SubCell"/>
</dbReference>
<dbReference type="GeneID" id="114251879"/>
<proteinExistence type="inferred from homology"/>
<keyword evidence="4 9" id="KW-0552">Olfaction</keyword>
<feature type="transmembrane region" description="Helical" evidence="9">
    <location>
        <begin position="37"/>
        <end position="58"/>
    </location>
</feature>
<keyword evidence="6 9" id="KW-0472">Membrane</keyword>
<evidence type="ECO:0000313" key="11">
    <source>
        <dbReference type="RefSeq" id="XP_028042097.1"/>
    </source>
</evidence>
<evidence type="ECO:0000256" key="6">
    <source>
        <dbReference type="ARBA" id="ARBA00023136"/>
    </source>
</evidence>
<evidence type="ECO:0000256" key="3">
    <source>
        <dbReference type="ARBA" id="ARBA00022692"/>
    </source>
</evidence>
<dbReference type="CTD" id="100127028"/>
<organism evidence="10 11">
    <name type="scientific">Bombyx mandarina</name>
    <name type="common">Wild silk moth</name>
    <name type="synonym">Wild silkworm</name>
    <dbReference type="NCBI Taxonomy" id="7092"/>
    <lineage>
        <taxon>Eukaryota</taxon>
        <taxon>Metazoa</taxon>
        <taxon>Ecdysozoa</taxon>
        <taxon>Arthropoda</taxon>
        <taxon>Hexapoda</taxon>
        <taxon>Insecta</taxon>
        <taxon>Pterygota</taxon>
        <taxon>Neoptera</taxon>
        <taxon>Endopterygota</taxon>
        <taxon>Lepidoptera</taxon>
        <taxon>Glossata</taxon>
        <taxon>Ditrysia</taxon>
        <taxon>Bombycoidea</taxon>
        <taxon>Bombycidae</taxon>
        <taxon>Bombycinae</taxon>
        <taxon>Bombyx</taxon>
    </lineage>
</organism>
<evidence type="ECO:0000256" key="2">
    <source>
        <dbReference type="ARBA" id="ARBA00022606"/>
    </source>
</evidence>
<dbReference type="Proteomes" id="UP000504629">
    <property type="component" value="Unplaced"/>
</dbReference>
<keyword evidence="7 9" id="KW-0675">Receptor</keyword>
<dbReference type="PANTHER" id="PTHR21137">
    <property type="entry name" value="ODORANT RECEPTOR"/>
    <property type="match status" value="1"/>
</dbReference>